<organism evidence="12 13">
    <name type="scientific">Candidatus Ozemobacter sibiricus</name>
    <dbReference type="NCBI Taxonomy" id="2268124"/>
    <lineage>
        <taxon>Bacteria</taxon>
        <taxon>Candidatus Ozemobacteria</taxon>
        <taxon>Candidatus Ozemobacterales</taxon>
        <taxon>Candidatus Ozemobacteraceae</taxon>
        <taxon>Candidatus Ozemobacter</taxon>
    </lineage>
</organism>
<evidence type="ECO:0000256" key="10">
    <source>
        <dbReference type="HAMAP-Rule" id="MF_02007"/>
    </source>
</evidence>
<dbReference type="InterPro" id="IPR001412">
    <property type="entry name" value="aa-tRNA-synth_I_CS"/>
</dbReference>
<keyword evidence="5 10" id="KW-0067">ATP-binding</keyword>
<evidence type="ECO:0000313" key="13">
    <source>
        <dbReference type="Proteomes" id="UP000252355"/>
    </source>
</evidence>
<evidence type="ECO:0000256" key="5">
    <source>
        <dbReference type="ARBA" id="ARBA00022840"/>
    </source>
</evidence>
<keyword evidence="7 10" id="KW-0648">Protein biosynthesis</keyword>
<feature type="binding site" evidence="10">
    <location>
        <position position="236"/>
    </location>
    <ligand>
        <name>ATP</name>
        <dbReference type="ChEBI" id="CHEBI:30616"/>
    </ligand>
</feature>
<feature type="short sequence motif" description="'KMSKS' region" evidence="10">
    <location>
        <begin position="233"/>
        <end position="237"/>
    </location>
</feature>
<gene>
    <name evidence="10" type="primary">tyrS</name>
    <name evidence="12" type="ORF">OZSIB_0774</name>
</gene>
<dbReference type="InterPro" id="IPR002305">
    <property type="entry name" value="aa-tRNA-synth_Ic"/>
</dbReference>
<dbReference type="GO" id="GO:0004831">
    <property type="term" value="F:tyrosine-tRNA ligase activity"/>
    <property type="evidence" value="ECO:0007669"/>
    <property type="project" value="UniProtKB-UniRule"/>
</dbReference>
<dbReference type="EC" id="6.1.1.1" evidence="10"/>
<dbReference type="GO" id="GO:0006437">
    <property type="term" value="P:tyrosyl-tRNA aminoacylation"/>
    <property type="evidence" value="ECO:0007669"/>
    <property type="project" value="UniProtKB-UniRule"/>
</dbReference>
<comment type="function">
    <text evidence="10">Catalyzes the attachment of tyrosine to tRNA(Tyr) in a two-step reaction: tyrosine is first activated by ATP to form Tyr-AMP and then transferred to the acceptor end of tRNA(Tyr).</text>
</comment>
<dbReference type="GO" id="GO:0005524">
    <property type="term" value="F:ATP binding"/>
    <property type="evidence" value="ECO:0007669"/>
    <property type="project" value="UniProtKB-UniRule"/>
</dbReference>
<sequence length="406" mass="45043">MRFSATPQEQLQILTTGVVDLVTRDELLSRLEKAYQTGKPLVVKLGADPSAPDIHLGHTVVLQKMRQFQALGHEVVFLIGDFTGRVGDPTGKKKTRPALSEEEVLANAETYKAQIGKILDLERTRIEFNSRWLAPLNFADVLKLTAQYTVARMLERDDFATRYKNQVPISIVEFLYPLMQGYDSVALHADVELGGVDQTFNLLVGRDLQKAYGQAPQVIMTMPILEGLDGKEKMSKSLGNYVGINEPPDQIYGKLMSIPDELMGKYFELLTDLTPTQLAEVKERASREPKAVKMLLARRITAMYHGEVAAAQAEAGFEKLFGKTGDGLPEDLEEARVVAPPEGLTLIRLLTMTGLAPSGGEAKRLLQQGGVRVDQVKQADPQRLFHKGETFILQAGKRGFRRVVLE</sequence>
<evidence type="ECO:0000256" key="6">
    <source>
        <dbReference type="ARBA" id="ARBA00022884"/>
    </source>
</evidence>
<keyword evidence="8 10" id="KW-0030">Aminoacyl-tRNA synthetase</keyword>
<comment type="caution">
    <text evidence="12">The sequence shown here is derived from an EMBL/GenBank/DDBJ whole genome shotgun (WGS) entry which is preliminary data.</text>
</comment>
<dbReference type="Gene3D" id="1.10.240.10">
    <property type="entry name" value="Tyrosyl-Transfer RNA Synthetase"/>
    <property type="match status" value="1"/>
</dbReference>
<dbReference type="AlphaFoldDB" id="A0A367ZUC5"/>
<dbReference type="CDD" id="cd00165">
    <property type="entry name" value="S4"/>
    <property type="match status" value="1"/>
</dbReference>
<dbReference type="InterPro" id="IPR024108">
    <property type="entry name" value="Tyr-tRNA-ligase_bac_2"/>
</dbReference>
<dbReference type="NCBIfam" id="TIGR00234">
    <property type="entry name" value="tyrS"/>
    <property type="match status" value="1"/>
</dbReference>
<dbReference type="PANTHER" id="PTHR11766">
    <property type="entry name" value="TYROSYL-TRNA SYNTHETASE"/>
    <property type="match status" value="1"/>
</dbReference>
<keyword evidence="6 11" id="KW-0694">RNA-binding</keyword>
<dbReference type="EMBL" id="QOQW01000001">
    <property type="protein sequence ID" value="RCK81640.1"/>
    <property type="molecule type" value="Genomic_DNA"/>
</dbReference>
<comment type="subcellular location">
    <subcellularLocation>
        <location evidence="10">Cytoplasm</location>
    </subcellularLocation>
</comment>
<dbReference type="Gene3D" id="3.10.290.10">
    <property type="entry name" value="RNA-binding S4 domain"/>
    <property type="match status" value="1"/>
</dbReference>
<proteinExistence type="inferred from homology"/>
<name>A0A367ZUC5_9BACT</name>
<dbReference type="HAMAP" id="MF_02007">
    <property type="entry name" value="Tyr_tRNA_synth_type2"/>
    <property type="match status" value="1"/>
</dbReference>
<evidence type="ECO:0000256" key="11">
    <source>
        <dbReference type="PROSITE-ProRule" id="PRU00182"/>
    </source>
</evidence>
<comment type="similarity">
    <text evidence="10">Belongs to the class-I aminoacyl-tRNA synthetase family. TyrS type 2 subfamily.</text>
</comment>
<reference evidence="12 13" key="1">
    <citation type="submission" date="2018-05" db="EMBL/GenBank/DDBJ databases">
        <title>A metagenomic window into the 2 km-deep terrestrial subsurface aquifer revealed taxonomically and functionally diverse microbial community comprising novel uncultured bacterial lineages.</title>
        <authorList>
            <person name="Kadnikov V.V."/>
            <person name="Mardanov A.V."/>
            <person name="Beletsky A.V."/>
            <person name="Banks D."/>
            <person name="Pimenov N.V."/>
            <person name="Frank Y.A."/>
            <person name="Karnachuk O.V."/>
            <person name="Ravin N.V."/>
        </authorList>
    </citation>
    <scope>NUCLEOTIDE SEQUENCE [LARGE SCALE GENOMIC DNA]</scope>
    <source>
        <strain evidence="12">BY5</strain>
    </source>
</reference>
<dbReference type="GO" id="GO:0005829">
    <property type="term" value="C:cytosol"/>
    <property type="evidence" value="ECO:0007669"/>
    <property type="project" value="TreeGrafter"/>
</dbReference>
<dbReference type="SUPFAM" id="SSF55174">
    <property type="entry name" value="Alpha-L RNA-binding motif"/>
    <property type="match status" value="1"/>
</dbReference>
<dbReference type="InterPro" id="IPR036986">
    <property type="entry name" value="S4_RNA-bd_sf"/>
</dbReference>
<evidence type="ECO:0000256" key="2">
    <source>
        <dbReference type="ARBA" id="ARBA00022490"/>
    </source>
</evidence>
<protein>
    <recommendedName>
        <fullName evidence="10">Tyrosine--tRNA ligase</fullName>
        <ecNumber evidence="10">6.1.1.1</ecNumber>
    </recommendedName>
    <alternativeName>
        <fullName evidence="10">Tyrosyl-tRNA synthetase</fullName>
        <shortName evidence="10">TyrRS</shortName>
    </alternativeName>
</protein>
<evidence type="ECO:0000256" key="4">
    <source>
        <dbReference type="ARBA" id="ARBA00022741"/>
    </source>
</evidence>
<accession>A0A367ZUC5</accession>
<dbReference type="PANTHER" id="PTHR11766:SF1">
    <property type="entry name" value="TYROSINE--TRNA LIGASE"/>
    <property type="match status" value="1"/>
</dbReference>
<dbReference type="SUPFAM" id="SSF52374">
    <property type="entry name" value="Nucleotidylyl transferase"/>
    <property type="match status" value="1"/>
</dbReference>
<evidence type="ECO:0000256" key="9">
    <source>
        <dbReference type="ARBA" id="ARBA00048248"/>
    </source>
</evidence>
<evidence type="ECO:0000256" key="1">
    <source>
        <dbReference type="ARBA" id="ARBA00011738"/>
    </source>
</evidence>
<dbReference type="Gene3D" id="3.40.50.620">
    <property type="entry name" value="HUPs"/>
    <property type="match status" value="1"/>
</dbReference>
<dbReference type="InterPro" id="IPR014729">
    <property type="entry name" value="Rossmann-like_a/b/a_fold"/>
</dbReference>
<evidence type="ECO:0000313" key="12">
    <source>
        <dbReference type="EMBL" id="RCK81640.1"/>
    </source>
</evidence>
<dbReference type="PROSITE" id="PS00178">
    <property type="entry name" value="AA_TRNA_LIGASE_I"/>
    <property type="match status" value="1"/>
</dbReference>
<dbReference type="InterPro" id="IPR024088">
    <property type="entry name" value="Tyr-tRNA-ligase_bac-type"/>
</dbReference>
<dbReference type="GO" id="GO:0003723">
    <property type="term" value="F:RNA binding"/>
    <property type="evidence" value="ECO:0007669"/>
    <property type="project" value="UniProtKB-KW"/>
</dbReference>
<comment type="subunit">
    <text evidence="1 10">Homodimer.</text>
</comment>
<dbReference type="CDD" id="cd00805">
    <property type="entry name" value="TyrRS_core"/>
    <property type="match status" value="1"/>
</dbReference>
<evidence type="ECO:0000256" key="7">
    <source>
        <dbReference type="ARBA" id="ARBA00022917"/>
    </source>
</evidence>
<evidence type="ECO:0000256" key="8">
    <source>
        <dbReference type="ARBA" id="ARBA00023146"/>
    </source>
</evidence>
<evidence type="ECO:0000256" key="3">
    <source>
        <dbReference type="ARBA" id="ARBA00022598"/>
    </source>
</evidence>
<dbReference type="PRINTS" id="PR01040">
    <property type="entry name" value="TRNASYNTHTYR"/>
</dbReference>
<keyword evidence="2 10" id="KW-0963">Cytoplasm</keyword>
<dbReference type="Pfam" id="PF00579">
    <property type="entry name" value="tRNA-synt_1b"/>
    <property type="match status" value="1"/>
</dbReference>
<dbReference type="FunFam" id="3.40.50.620:FF:000061">
    <property type="entry name" value="Tyrosine--tRNA ligase"/>
    <property type="match status" value="1"/>
</dbReference>
<dbReference type="InterPro" id="IPR002307">
    <property type="entry name" value="Tyr-tRNA-ligase"/>
</dbReference>
<comment type="catalytic activity">
    <reaction evidence="9 10">
        <text>tRNA(Tyr) + L-tyrosine + ATP = L-tyrosyl-tRNA(Tyr) + AMP + diphosphate + H(+)</text>
        <dbReference type="Rhea" id="RHEA:10220"/>
        <dbReference type="Rhea" id="RHEA-COMP:9706"/>
        <dbReference type="Rhea" id="RHEA-COMP:9707"/>
        <dbReference type="ChEBI" id="CHEBI:15378"/>
        <dbReference type="ChEBI" id="CHEBI:30616"/>
        <dbReference type="ChEBI" id="CHEBI:33019"/>
        <dbReference type="ChEBI" id="CHEBI:58315"/>
        <dbReference type="ChEBI" id="CHEBI:78442"/>
        <dbReference type="ChEBI" id="CHEBI:78536"/>
        <dbReference type="ChEBI" id="CHEBI:456215"/>
        <dbReference type="EC" id="6.1.1.1"/>
    </reaction>
</comment>
<keyword evidence="3 10" id="KW-0436">Ligase</keyword>
<keyword evidence="4 10" id="KW-0547">Nucleotide-binding</keyword>
<feature type="short sequence motif" description="'HIGH' region" evidence="10">
    <location>
        <begin position="49"/>
        <end position="58"/>
    </location>
</feature>
<dbReference type="PROSITE" id="PS50889">
    <property type="entry name" value="S4"/>
    <property type="match status" value="1"/>
</dbReference>
<dbReference type="Proteomes" id="UP000252355">
    <property type="component" value="Unassembled WGS sequence"/>
</dbReference>